<dbReference type="RefSeq" id="WP_054969738.1">
    <property type="nucleotide sequence ID" value="NZ_LJCO01000056.1"/>
</dbReference>
<dbReference type="EMBL" id="LJCO01000056">
    <property type="protein sequence ID" value="KPV43148.1"/>
    <property type="molecule type" value="Genomic_DNA"/>
</dbReference>
<proteinExistence type="predicted"/>
<reference evidence="1 2" key="1">
    <citation type="submission" date="2015-09" db="EMBL/GenBank/DDBJ databases">
        <title>Draft genome sequence of Alicyclobacillus ferrooxydans DSM 22381.</title>
        <authorList>
            <person name="Hemp J."/>
        </authorList>
    </citation>
    <scope>NUCLEOTIDE SEQUENCE [LARGE SCALE GENOMIC DNA]</scope>
    <source>
        <strain evidence="1 2">TC-34</strain>
    </source>
</reference>
<accession>A0A0P9GQM7</accession>
<evidence type="ECO:0000313" key="2">
    <source>
        <dbReference type="Proteomes" id="UP000050482"/>
    </source>
</evidence>
<sequence length="194" mass="23259">MKDEIQIHNIMTSLARKRPCYNSEDDLKHALAWEIHGVYDNLPIRLEVPFDLGDKRGYVDETAGRTYIEVKYPTMTSVLNHRDETYHLRDCSANPMRYQFWKDVERLERLKEHMNIRGLAIMLTNYHRFWRPSRWGKPTTDEEFRMEDGLIRQGTLQYRNSSYEPIHLRGVYECKWHPYSSIGGVEFRYLVVEV</sequence>
<dbReference type="STRING" id="471514.AN477_13730"/>
<dbReference type="Proteomes" id="UP000050482">
    <property type="component" value="Unassembled WGS sequence"/>
</dbReference>
<name>A0A0P9GQM7_9BACL</name>
<dbReference type="AlphaFoldDB" id="A0A0P9GQM7"/>
<organism evidence="1 2">
    <name type="scientific">Alicyclobacillus ferrooxydans</name>
    <dbReference type="NCBI Taxonomy" id="471514"/>
    <lineage>
        <taxon>Bacteria</taxon>
        <taxon>Bacillati</taxon>
        <taxon>Bacillota</taxon>
        <taxon>Bacilli</taxon>
        <taxon>Bacillales</taxon>
        <taxon>Alicyclobacillaceae</taxon>
        <taxon>Alicyclobacillus</taxon>
    </lineage>
</organism>
<dbReference type="PATRIC" id="fig|471514.4.peg.3433"/>
<dbReference type="OrthoDB" id="2817390at2"/>
<comment type="caution">
    <text evidence="1">The sequence shown here is derived from an EMBL/GenBank/DDBJ whole genome shotgun (WGS) entry which is preliminary data.</text>
</comment>
<protein>
    <submittedName>
        <fullName evidence="1">Uncharacterized protein</fullName>
    </submittedName>
</protein>
<gene>
    <name evidence="1" type="ORF">AN477_13730</name>
</gene>
<keyword evidence="2" id="KW-1185">Reference proteome</keyword>
<evidence type="ECO:0000313" key="1">
    <source>
        <dbReference type="EMBL" id="KPV43148.1"/>
    </source>
</evidence>